<evidence type="ECO:0000256" key="2">
    <source>
        <dbReference type="ARBA" id="ARBA00022692"/>
    </source>
</evidence>
<dbReference type="OrthoDB" id="73796at2"/>
<feature type="domain" description="DUF1232" evidence="6">
    <location>
        <begin position="27"/>
        <end position="62"/>
    </location>
</feature>
<comment type="subcellular location">
    <subcellularLocation>
        <location evidence="1">Endomembrane system</location>
        <topology evidence="1">Multi-pass membrane protein</topology>
    </subcellularLocation>
</comment>
<keyword evidence="2 5" id="KW-0812">Transmembrane</keyword>
<gene>
    <name evidence="7" type="ORF">EHF33_08375</name>
</gene>
<evidence type="ECO:0000259" key="6">
    <source>
        <dbReference type="Pfam" id="PF06803"/>
    </source>
</evidence>
<evidence type="ECO:0000256" key="3">
    <source>
        <dbReference type="ARBA" id="ARBA00022989"/>
    </source>
</evidence>
<name>A0A3G8YQD7_9DEIO</name>
<keyword evidence="8" id="KW-1185">Reference proteome</keyword>
<proteinExistence type="predicted"/>
<feature type="transmembrane region" description="Helical" evidence="5">
    <location>
        <begin position="90"/>
        <end position="113"/>
    </location>
</feature>
<dbReference type="Pfam" id="PF06803">
    <property type="entry name" value="DUF1232"/>
    <property type="match status" value="1"/>
</dbReference>
<dbReference type="EMBL" id="CP034183">
    <property type="protein sequence ID" value="AZI43871.1"/>
    <property type="molecule type" value="Genomic_DNA"/>
</dbReference>
<keyword evidence="4 5" id="KW-0472">Membrane</keyword>
<evidence type="ECO:0000313" key="7">
    <source>
        <dbReference type="EMBL" id="AZI43871.1"/>
    </source>
</evidence>
<sequence length="115" mass="12400">MGRFRAVWRDALALLLSLTDKRTGGQAKLIAALALLYAISPIDLIPDGIPVLGVTDDLLIVPAVLAFAARNLPAPVLYQARGKVNRLPRIWPYVLGAVLGVVALFYGLAWVLARN</sequence>
<evidence type="ECO:0000256" key="1">
    <source>
        <dbReference type="ARBA" id="ARBA00004127"/>
    </source>
</evidence>
<organism evidence="7 8">
    <name type="scientific">Deinococcus psychrotolerans</name>
    <dbReference type="NCBI Taxonomy" id="2489213"/>
    <lineage>
        <taxon>Bacteria</taxon>
        <taxon>Thermotogati</taxon>
        <taxon>Deinococcota</taxon>
        <taxon>Deinococci</taxon>
        <taxon>Deinococcales</taxon>
        <taxon>Deinococcaceae</taxon>
        <taxon>Deinococcus</taxon>
    </lineage>
</organism>
<dbReference type="InterPro" id="IPR010652">
    <property type="entry name" value="DUF1232"/>
</dbReference>
<accession>A0A3G8YQD7</accession>
<reference evidence="7 8" key="1">
    <citation type="submission" date="2018-11" db="EMBL/GenBank/DDBJ databases">
        <title>Deinococcus shelandsis sp. nov., isolated from South Shetland Islands soil of Antarctica.</title>
        <authorList>
            <person name="Tian J."/>
        </authorList>
    </citation>
    <scope>NUCLEOTIDE SEQUENCE [LARGE SCALE GENOMIC DNA]</scope>
    <source>
        <strain evidence="7 8">S14-83T</strain>
    </source>
</reference>
<evidence type="ECO:0000256" key="4">
    <source>
        <dbReference type="ARBA" id="ARBA00023136"/>
    </source>
</evidence>
<dbReference type="GO" id="GO:0012505">
    <property type="term" value="C:endomembrane system"/>
    <property type="evidence" value="ECO:0007669"/>
    <property type="project" value="UniProtKB-SubCell"/>
</dbReference>
<feature type="transmembrane region" description="Helical" evidence="5">
    <location>
        <begin position="29"/>
        <end position="46"/>
    </location>
</feature>
<evidence type="ECO:0000313" key="8">
    <source>
        <dbReference type="Proteomes" id="UP000276417"/>
    </source>
</evidence>
<dbReference type="AlphaFoldDB" id="A0A3G8YQD7"/>
<keyword evidence="3 5" id="KW-1133">Transmembrane helix</keyword>
<dbReference type="KEGG" id="dph:EHF33_08375"/>
<dbReference type="Proteomes" id="UP000276417">
    <property type="component" value="Chromosome 1"/>
</dbReference>
<protein>
    <submittedName>
        <fullName evidence="7">DUF1232 domain-containing protein</fullName>
    </submittedName>
</protein>
<evidence type="ECO:0000256" key="5">
    <source>
        <dbReference type="SAM" id="Phobius"/>
    </source>
</evidence>